<protein>
    <recommendedName>
        <fullName evidence="4">Cadherin-5</fullName>
    </recommendedName>
    <alternativeName>
        <fullName evidence="19">Vascular endothelial cadherin</fullName>
    </alternativeName>
</protein>
<dbReference type="SUPFAM" id="SSF49313">
    <property type="entry name" value="Cadherin-like"/>
    <property type="match status" value="5"/>
</dbReference>
<evidence type="ECO:0000259" key="25">
    <source>
        <dbReference type="PROSITE" id="PS50268"/>
    </source>
</evidence>
<keyword evidence="13 20" id="KW-0106">Calcium</keyword>
<dbReference type="GO" id="GO:0016342">
    <property type="term" value="C:catenin complex"/>
    <property type="evidence" value="ECO:0007669"/>
    <property type="project" value="TreeGrafter"/>
</dbReference>
<feature type="domain" description="Cadherin" evidence="25">
    <location>
        <begin position="479"/>
        <end position="595"/>
    </location>
</feature>
<evidence type="ECO:0000256" key="3">
    <source>
        <dbReference type="ARBA" id="ARBA00004536"/>
    </source>
</evidence>
<feature type="chain" id="PRO_5034310783" description="Cadherin-5" evidence="24">
    <location>
        <begin position="24"/>
        <end position="784"/>
    </location>
</feature>
<accession>A0A8B6ZRQ9</accession>
<evidence type="ECO:0000256" key="9">
    <source>
        <dbReference type="ARBA" id="ARBA00022692"/>
    </source>
</evidence>
<dbReference type="OrthoDB" id="6252479at2759"/>
<evidence type="ECO:0000256" key="11">
    <source>
        <dbReference type="ARBA" id="ARBA00022729"/>
    </source>
</evidence>
<evidence type="ECO:0000256" key="16">
    <source>
        <dbReference type="ARBA" id="ARBA00022989"/>
    </source>
</evidence>
<dbReference type="GO" id="GO:0044331">
    <property type="term" value="P:cell-cell adhesion mediated by cadherin"/>
    <property type="evidence" value="ECO:0007669"/>
    <property type="project" value="TreeGrafter"/>
</dbReference>
<comment type="function">
    <text evidence="22">Cadherins are calcium-dependent cell adhesion proteins.</text>
</comment>
<keyword evidence="16 23" id="KW-1133">Transmembrane helix</keyword>
<dbReference type="GO" id="GO:0000902">
    <property type="term" value="P:cell morphogenesis"/>
    <property type="evidence" value="ECO:0007669"/>
    <property type="project" value="TreeGrafter"/>
</dbReference>
<dbReference type="GO" id="GO:0016339">
    <property type="term" value="P:calcium-dependent cell-cell adhesion via plasma membrane cell adhesion molecules"/>
    <property type="evidence" value="ECO:0007669"/>
    <property type="project" value="TreeGrafter"/>
</dbReference>
<dbReference type="Gene3D" id="4.10.900.10">
    <property type="entry name" value="TCF3-CBD (Catenin binding domain)"/>
    <property type="match status" value="1"/>
</dbReference>
<dbReference type="RefSeq" id="XP_007938408.1">
    <property type="nucleotide sequence ID" value="XM_007940217.1"/>
</dbReference>
<comment type="subcellular location">
    <subcellularLocation>
        <location evidence="3">Cell junction</location>
        <location evidence="3">Adherens junction</location>
    </subcellularLocation>
    <subcellularLocation>
        <location evidence="1 21">Cell membrane</location>
        <topology evidence="1 21">Single-pass type I membrane protein</topology>
    </subcellularLocation>
    <subcellularLocation>
        <location evidence="2">Cytoplasm</location>
    </subcellularLocation>
</comment>
<dbReference type="InterPro" id="IPR027397">
    <property type="entry name" value="Catenin-bd_sf"/>
</dbReference>
<dbReference type="GO" id="GO:0005737">
    <property type="term" value="C:cytoplasm"/>
    <property type="evidence" value="ECO:0007669"/>
    <property type="project" value="UniProtKB-SubCell"/>
</dbReference>
<keyword evidence="9 21" id="KW-0812">Transmembrane</keyword>
<dbReference type="GO" id="GO:0019903">
    <property type="term" value="F:protein phosphatase binding"/>
    <property type="evidence" value="ECO:0007669"/>
    <property type="project" value="TreeGrafter"/>
</dbReference>
<dbReference type="InterPro" id="IPR000233">
    <property type="entry name" value="Cadherin_Y-type_LIR"/>
</dbReference>
<evidence type="ECO:0000256" key="20">
    <source>
        <dbReference type="PROSITE-ProRule" id="PRU00043"/>
    </source>
</evidence>
<evidence type="ECO:0000256" key="7">
    <source>
        <dbReference type="ARBA" id="ARBA00022553"/>
    </source>
</evidence>
<dbReference type="CDD" id="cd11304">
    <property type="entry name" value="Cadherin_repeat"/>
    <property type="match status" value="5"/>
</dbReference>
<reference evidence="27" key="1">
    <citation type="submission" date="2025-08" db="UniProtKB">
        <authorList>
            <consortium name="RefSeq"/>
        </authorList>
    </citation>
    <scope>IDENTIFICATION</scope>
</reference>
<keyword evidence="5" id="KW-1003">Cell membrane</keyword>
<evidence type="ECO:0000256" key="13">
    <source>
        <dbReference type="ARBA" id="ARBA00022837"/>
    </source>
</evidence>
<dbReference type="PROSITE" id="PS50268">
    <property type="entry name" value="CADHERIN_2"/>
    <property type="match status" value="5"/>
</dbReference>
<feature type="domain" description="Cadherin" evidence="25">
    <location>
        <begin position="80"/>
        <end position="150"/>
    </location>
</feature>
<dbReference type="Proteomes" id="UP000694850">
    <property type="component" value="Unplaced"/>
</dbReference>
<evidence type="ECO:0000256" key="17">
    <source>
        <dbReference type="ARBA" id="ARBA00023136"/>
    </source>
</evidence>
<feature type="signal peptide" evidence="24">
    <location>
        <begin position="1"/>
        <end position="23"/>
    </location>
</feature>
<feature type="domain" description="Cadherin" evidence="25">
    <location>
        <begin position="373"/>
        <end position="479"/>
    </location>
</feature>
<evidence type="ECO:0000256" key="23">
    <source>
        <dbReference type="SAM" id="Phobius"/>
    </source>
</evidence>
<keyword evidence="15" id="KW-0965">Cell junction</keyword>
<keyword evidence="18" id="KW-0325">Glycoprotein</keyword>
<dbReference type="GO" id="GO:0034332">
    <property type="term" value="P:adherens junction organization"/>
    <property type="evidence" value="ECO:0007669"/>
    <property type="project" value="TreeGrafter"/>
</dbReference>
<dbReference type="CTD" id="1003"/>
<gene>
    <name evidence="27" type="primary">CDH5</name>
</gene>
<keyword evidence="8" id="KW-0165">Cleavage on pair of basic residues</keyword>
<dbReference type="FunFam" id="2.60.40.60:FF:000217">
    <property type="entry name" value="Cadherin 5"/>
    <property type="match status" value="1"/>
</dbReference>
<dbReference type="PROSITE" id="PS00232">
    <property type="entry name" value="CADHERIN_1"/>
    <property type="match status" value="2"/>
</dbReference>
<evidence type="ECO:0000256" key="1">
    <source>
        <dbReference type="ARBA" id="ARBA00004251"/>
    </source>
</evidence>
<evidence type="ECO:0000256" key="14">
    <source>
        <dbReference type="ARBA" id="ARBA00022889"/>
    </source>
</evidence>
<sequence length="784" mass="87721">MLRLRMLVAVLSTCLGLLGAATAATGPNPAQPDTPSILPFHRRQKRDWIWNQMHIDEEKTTPLPHYVGKIKSSVNRKNAKYLLKGESASKVFKVNPETGDVYAFERLDREKISEYHLVALIVDKDTDKNLESPSSFTIKVHDVNDNWPVFTHQLFNASVPEMSTAGTSVIRVTAVDADDPTVADHASVMYQVLKGDDKFGIDDSGLIFTKTANLDRETKAKYEIVVEARDAQGLRGDSGTATVLVTLQDVNDNFPIFTQAKYTFAVAEDIRVGSPLGSLFVEDPDEPQNRMTKYSIVQGEYKDTFTIDTDPTRNEGIIKPMKPLDYERIRQYSFTIEATDPTINLRYLSSTTTRNIARVIINVTDVDEPPIFQQPFYHFQLRENQKKPLIGSVLATDPDAARHSIGYSIRKTSDKGQFFRITKQGNIYNERELDRELYPWYNLTVEAKELDSTGTPTGKESIVQVHIEILDENDNAPEFAQPYEPKVCESAAPGQLVVQISAIDKDITPRDVKFRFSLSTEDSNFTLMDNRDNTANITVKYGQFDRERVKVHYLPVLISDNGRPSLTGTSTLAVAVCKCNERGEFTFCEEVAPQVGVSIQALVAIFLCILTITVITLLIFLRRRLRKQARAHGKSVPEIHEQLVTYDEEGGGEMDTTSYDVSVLNSVRRGGAQPPRTLDARPPLYAQVQKPPRRGPGMHSAPGEMAAMIEVKKDEADNDGGGPPYDTLHIYGYEGAESIAESLSSLGTDSSDSDVDYDFLNDWGPRFKMLAELYGSDPREELLY</sequence>
<keyword evidence="17 23" id="KW-0472">Membrane</keyword>
<evidence type="ECO:0000256" key="21">
    <source>
        <dbReference type="RuleBase" id="RU003318"/>
    </source>
</evidence>
<proteinExistence type="predicted"/>
<dbReference type="FunFam" id="2.60.40.60:FF:000017">
    <property type="entry name" value="Cadherin 24"/>
    <property type="match status" value="1"/>
</dbReference>
<evidence type="ECO:0000256" key="19">
    <source>
        <dbReference type="ARBA" id="ARBA00030559"/>
    </source>
</evidence>
<dbReference type="Pfam" id="PF01049">
    <property type="entry name" value="CADH_Y-type_LIR"/>
    <property type="match status" value="1"/>
</dbReference>
<dbReference type="InterPro" id="IPR020894">
    <property type="entry name" value="Cadherin_CS"/>
</dbReference>
<evidence type="ECO:0000313" key="26">
    <source>
        <dbReference type="Proteomes" id="UP000694850"/>
    </source>
</evidence>
<dbReference type="GO" id="GO:0007043">
    <property type="term" value="P:cell-cell junction assembly"/>
    <property type="evidence" value="ECO:0007669"/>
    <property type="project" value="TreeGrafter"/>
</dbReference>
<dbReference type="FunFam" id="2.60.40.60:FF:000012">
    <property type="entry name" value="Cadherin 24"/>
    <property type="match status" value="1"/>
</dbReference>
<evidence type="ECO:0000256" key="2">
    <source>
        <dbReference type="ARBA" id="ARBA00004496"/>
    </source>
</evidence>
<keyword evidence="26" id="KW-1185">Reference proteome</keyword>
<evidence type="ECO:0000256" key="8">
    <source>
        <dbReference type="ARBA" id="ARBA00022685"/>
    </source>
</evidence>
<evidence type="ECO:0000256" key="5">
    <source>
        <dbReference type="ARBA" id="ARBA00022475"/>
    </source>
</evidence>
<dbReference type="SMART" id="SM00112">
    <property type="entry name" value="CA"/>
    <property type="match status" value="5"/>
</dbReference>
<evidence type="ECO:0000256" key="15">
    <source>
        <dbReference type="ARBA" id="ARBA00022949"/>
    </source>
</evidence>
<keyword evidence="10" id="KW-0479">Metal-binding</keyword>
<evidence type="ECO:0000313" key="27">
    <source>
        <dbReference type="RefSeq" id="XP_007938408.1"/>
    </source>
</evidence>
<dbReference type="GO" id="GO:0008013">
    <property type="term" value="F:beta-catenin binding"/>
    <property type="evidence" value="ECO:0007669"/>
    <property type="project" value="TreeGrafter"/>
</dbReference>
<dbReference type="AlphaFoldDB" id="A0A8B6ZRQ9"/>
<keyword evidence="12" id="KW-0677">Repeat</keyword>
<dbReference type="GO" id="GO:0005912">
    <property type="term" value="C:adherens junction"/>
    <property type="evidence" value="ECO:0007669"/>
    <property type="project" value="UniProtKB-SubCell"/>
</dbReference>
<keyword evidence="7" id="KW-0597">Phosphoprotein</keyword>
<organism evidence="26 27">
    <name type="scientific">Orycteropus afer afer</name>
    <dbReference type="NCBI Taxonomy" id="1230840"/>
    <lineage>
        <taxon>Eukaryota</taxon>
        <taxon>Metazoa</taxon>
        <taxon>Chordata</taxon>
        <taxon>Craniata</taxon>
        <taxon>Vertebrata</taxon>
        <taxon>Euteleostomi</taxon>
        <taxon>Mammalia</taxon>
        <taxon>Eutheria</taxon>
        <taxon>Afrotheria</taxon>
        <taxon>Tubulidentata</taxon>
        <taxon>Orycteropodidae</taxon>
        <taxon>Orycteropus</taxon>
    </lineage>
</organism>
<dbReference type="InterPro" id="IPR039808">
    <property type="entry name" value="Cadherin"/>
</dbReference>
<dbReference type="GO" id="GO:0005509">
    <property type="term" value="F:calcium ion binding"/>
    <property type="evidence" value="ECO:0007669"/>
    <property type="project" value="UniProtKB-UniRule"/>
</dbReference>
<keyword evidence="14 21" id="KW-0130">Cell adhesion</keyword>
<dbReference type="PANTHER" id="PTHR24027">
    <property type="entry name" value="CADHERIN-23"/>
    <property type="match status" value="1"/>
</dbReference>
<dbReference type="PRINTS" id="PR00205">
    <property type="entry name" value="CADHERIN"/>
</dbReference>
<dbReference type="GO" id="GO:0007156">
    <property type="term" value="P:homophilic cell adhesion via plasma membrane adhesion molecules"/>
    <property type="evidence" value="ECO:0007669"/>
    <property type="project" value="InterPro"/>
</dbReference>
<keyword evidence="11 24" id="KW-0732">Signal</keyword>
<dbReference type="GO" id="GO:0005923">
    <property type="term" value="C:bicellular tight junction"/>
    <property type="evidence" value="ECO:0007669"/>
    <property type="project" value="TreeGrafter"/>
</dbReference>
<evidence type="ECO:0000256" key="12">
    <source>
        <dbReference type="ARBA" id="ARBA00022737"/>
    </source>
</evidence>
<evidence type="ECO:0000256" key="10">
    <source>
        <dbReference type="ARBA" id="ARBA00022723"/>
    </source>
</evidence>
<dbReference type="FunFam" id="2.60.40.60:FF:000219">
    <property type="entry name" value="Cadherin 5"/>
    <property type="match status" value="1"/>
</dbReference>
<evidence type="ECO:0000256" key="24">
    <source>
        <dbReference type="SAM" id="SignalP"/>
    </source>
</evidence>
<dbReference type="GeneID" id="103196480"/>
<dbReference type="GO" id="GO:0045296">
    <property type="term" value="F:cadherin binding"/>
    <property type="evidence" value="ECO:0007669"/>
    <property type="project" value="TreeGrafter"/>
</dbReference>
<dbReference type="Gene3D" id="2.60.40.60">
    <property type="entry name" value="Cadherins"/>
    <property type="match status" value="5"/>
</dbReference>
<dbReference type="InterPro" id="IPR002126">
    <property type="entry name" value="Cadherin-like_dom"/>
</dbReference>
<feature type="domain" description="Cadherin" evidence="25">
    <location>
        <begin position="151"/>
        <end position="257"/>
    </location>
</feature>
<dbReference type="InterPro" id="IPR015919">
    <property type="entry name" value="Cadherin-like_sf"/>
</dbReference>
<keyword evidence="6" id="KW-0963">Cytoplasm</keyword>
<dbReference type="FunFam" id="4.10.900.10:FF:000008">
    <property type="entry name" value="Cadherin 5"/>
    <property type="match status" value="1"/>
</dbReference>
<dbReference type="Pfam" id="PF00028">
    <property type="entry name" value="Cadherin"/>
    <property type="match status" value="5"/>
</dbReference>
<feature type="domain" description="Cadherin" evidence="25">
    <location>
        <begin position="258"/>
        <end position="372"/>
    </location>
</feature>
<evidence type="ECO:0000256" key="18">
    <source>
        <dbReference type="ARBA" id="ARBA00023180"/>
    </source>
</evidence>
<dbReference type="FunFam" id="2.60.40.60:FF:000014">
    <property type="entry name" value="Cadherin 8"/>
    <property type="match status" value="1"/>
</dbReference>
<evidence type="ECO:0000256" key="4">
    <source>
        <dbReference type="ARBA" id="ARBA00021701"/>
    </source>
</evidence>
<evidence type="ECO:0000256" key="22">
    <source>
        <dbReference type="RuleBase" id="RU004357"/>
    </source>
</evidence>
<dbReference type="GO" id="GO:0016477">
    <property type="term" value="P:cell migration"/>
    <property type="evidence" value="ECO:0007669"/>
    <property type="project" value="TreeGrafter"/>
</dbReference>
<feature type="transmembrane region" description="Helical" evidence="23">
    <location>
        <begin position="601"/>
        <end position="621"/>
    </location>
</feature>
<name>A0A8B6ZRQ9_ORYAF</name>
<dbReference type="PANTHER" id="PTHR24027:SF89">
    <property type="entry name" value="CADHERIN-5"/>
    <property type="match status" value="1"/>
</dbReference>
<evidence type="ECO:0000256" key="6">
    <source>
        <dbReference type="ARBA" id="ARBA00022490"/>
    </source>
</evidence>